<evidence type="ECO:0000313" key="4">
    <source>
        <dbReference type="Proteomes" id="UP000266889"/>
    </source>
</evidence>
<dbReference type="OrthoDB" id="458118at2"/>
<dbReference type="RefSeq" id="WP_124855452.1">
    <property type="nucleotide sequence ID" value="NZ_QGSY01000152.1"/>
</dbReference>
<evidence type="ECO:0000313" key="3">
    <source>
        <dbReference type="EMBL" id="RQX10724.1"/>
    </source>
</evidence>
<dbReference type="InterPro" id="IPR040964">
    <property type="entry name" value="SBD"/>
</dbReference>
<feature type="region of interest" description="Disordered" evidence="1">
    <location>
        <begin position="1"/>
        <end position="44"/>
    </location>
</feature>
<dbReference type="AlphaFoldDB" id="A0A3N9XC40"/>
<accession>A0A3N9XC40</accession>
<reference evidence="3 4" key="1">
    <citation type="submission" date="2018-05" db="EMBL/GenBank/DDBJ databases">
        <title>Micromonospora from Atacama Desert.</title>
        <authorList>
            <person name="Carro L."/>
            <person name="Goodfellow M."/>
            <person name="Klenk H.-P."/>
        </authorList>
    </citation>
    <scope>NUCLEOTIDE SEQUENCE [LARGE SCALE GENOMIC DNA]</scope>
    <source>
        <strain evidence="3 4">LB32</strain>
    </source>
</reference>
<keyword evidence="4" id="KW-1185">Reference proteome</keyword>
<dbReference type="EMBL" id="QGSY01000152">
    <property type="protein sequence ID" value="RQX10724.1"/>
    <property type="molecule type" value="Genomic_DNA"/>
</dbReference>
<organism evidence="3 4">
    <name type="scientific">Micromonospora arida</name>
    <dbReference type="NCBI Taxonomy" id="2203715"/>
    <lineage>
        <taxon>Bacteria</taxon>
        <taxon>Bacillati</taxon>
        <taxon>Actinomycetota</taxon>
        <taxon>Actinomycetes</taxon>
        <taxon>Micromonosporales</taxon>
        <taxon>Micromonosporaceae</taxon>
        <taxon>Micromonospora</taxon>
    </lineage>
</organism>
<protein>
    <recommendedName>
        <fullName evidence="2">OAA-family lectin sugar binding domain-containing protein</fullName>
    </recommendedName>
</protein>
<feature type="domain" description="OAA-family lectin sugar binding" evidence="2">
    <location>
        <begin position="210"/>
        <end position="269"/>
    </location>
</feature>
<sequence length="349" mass="37723">MDISTDGYRAKTAEGGGRVPSGAPRGYEADAKLPPPPVPRRRPGVQMAPTYADFGTEPPRLGNVEITGTHRSSAADDHLAINAGGSVEFEFDVPDPAVVREACVTLVALVSMLAGGPGYAPLTVHLNGRPLADQLRIPNGGGLPQRLVFAVPAEELVPGRNTMRIASGVDARSMLWLYRVTVDPMNAHDQAGLSLVRQAIAKPVLRYASDAGEVTIFVDRGEQSVLDQVAWADTSGAEYAITFEKRQRAFYGWRRQQGGEPTEFRGRLTGRRTVAKEAWRFDTEEGWAGGWHRSGDLLLAVEVRGCPVTRLAWRDLRGNNGTIAFGVGGFLGTYQRVGEGPIGYRGRFA</sequence>
<evidence type="ECO:0000259" key="2">
    <source>
        <dbReference type="Pfam" id="PF17882"/>
    </source>
</evidence>
<dbReference type="Pfam" id="PF17882">
    <property type="entry name" value="SBD"/>
    <property type="match status" value="2"/>
</dbReference>
<proteinExistence type="predicted"/>
<dbReference type="Proteomes" id="UP000266889">
    <property type="component" value="Unassembled WGS sequence"/>
</dbReference>
<gene>
    <name evidence="3" type="ORF">DLJ58_10915</name>
</gene>
<comment type="caution">
    <text evidence="3">The sequence shown here is derived from an EMBL/GenBank/DDBJ whole genome shotgun (WGS) entry which is preliminary data.</text>
</comment>
<evidence type="ECO:0000256" key="1">
    <source>
        <dbReference type="SAM" id="MobiDB-lite"/>
    </source>
</evidence>
<feature type="domain" description="OAA-family lectin sugar binding" evidence="2">
    <location>
        <begin position="280"/>
        <end position="348"/>
    </location>
</feature>
<name>A0A3N9XC40_9ACTN</name>